<gene>
    <name evidence="4" type="ORF">EVOR1521_LOCUS14713</name>
</gene>
<reference evidence="4" key="1">
    <citation type="submission" date="2023-08" db="EMBL/GenBank/DDBJ databases">
        <authorList>
            <person name="Chen Y."/>
            <person name="Shah S."/>
            <person name="Dougan E. K."/>
            <person name="Thang M."/>
            <person name="Chan C."/>
        </authorList>
    </citation>
    <scope>NUCLEOTIDE SEQUENCE</scope>
</reference>
<feature type="domain" description="Glycosyl transferase CAP10" evidence="3">
    <location>
        <begin position="95"/>
        <end position="377"/>
    </location>
</feature>
<dbReference type="InterPro" id="IPR006598">
    <property type="entry name" value="CAP10"/>
</dbReference>
<dbReference type="PANTHER" id="PTHR12203">
    <property type="entry name" value="KDEL LYS-ASP-GLU-LEU CONTAINING - RELATED"/>
    <property type="match status" value="1"/>
</dbReference>
<comment type="caution">
    <text evidence="4">The sequence shown here is derived from an EMBL/GenBank/DDBJ whole genome shotgun (WGS) entry which is preliminary data.</text>
</comment>
<evidence type="ECO:0000256" key="1">
    <source>
        <dbReference type="ARBA" id="ARBA00010118"/>
    </source>
</evidence>
<dbReference type="PANTHER" id="PTHR12203:SF35">
    <property type="entry name" value="PROTEIN O-GLUCOSYLTRANSFERASE 1"/>
    <property type="match status" value="1"/>
</dbReference>
<dbReference type="EMBL" id="CAUJNA010001780">
    <property type="protein sequence ID" value="CAJ1388994.1"/>
    <property type="molecule type" value="Genomic_DNA"/>
</dbReference>
<evidence type="ECO:0000259" key="3">
    <source>
        <dbReference type="SMART" id="SM00672"/>
    </source>
</evidence>
<organism evidence="4 5">
    <name type="scientific">Effrenium voratum</name>
    <dbReference type="NCBI Taxonomy" id="2562239"/>
    <lineage>
        <taxon>Eukaryota</taxon>
        <taxon>Sar</taxon>
        <taxon>Alveolata</taxon>
        <taxon>Dinophyceae</taxon>
        <taxon>Suessiales</taxon>
        <taxon>Symbiodiniaceae</taxon>
        <taxon>Effrenium</taxon>
    </lineage>
</organism>
<keyword evidence="5" id="KW-1185">Reference proteome</keyword>
<evidence type="ECO:0000256" key="2">
    <source>
        <dbReference type="ARBA" id="ARBA00022679"/>
    </source>
</evidence>
<accession>A0AA36N1S5</accession>
<proteinExistence type="inferred from homology"/>
<evidence type="ECO:0000313" key="4">
    <source>
        <dbReference type="EMBL" id="CAJ1388994.1"/>
    </source>
</evidence>
<dbReference type="Pfam" id="PF05686">
    <property type="entry name" value="Glyco_transf_90"/>
    <property type="match status" value="1"/>
</dbReference>
<sequence>MRLFAALLVGAASDCSHWKHQEQVWSSLAPAAQHGPVTLQNVSELSSAVKKLNGWQLYFSEVAIIDGGIWLRQTGVRMGGWLAATLRLVREVASSVPNVLFVLSVHDEAHLERTRFKPLPLLSALTTAAHWDIPVPGQTWFETSGGVSSQGADQDFGLWESKQWQKQLETKYPWENRTQRAFFRGHDWSASNAFTELLPTRPAEHCIKQHDISMSFGYRRWYAELSHGPLKDVLDVGLTGAPDFVKAQNPQQVYVRPVPLPDHAKHKYLLHLDGTAASNRLLKLLLMGSVVLKQDSIYEEYFYKDLKPWVHFVPIARDRCSTDNLTATVQWLREHDKDAKRIAKAGQRYASQHLSRAPAACYWQRVLSSYAALQAFDPRLLNLSEWWQWRT</sequence>
<dbReference type="GO" id="GO:0016740">
    <property type="term" value="F:transferase activity"/>
    <property type="evidence" value="ECO:0007669"/>
    <property type="project" value="UniProtKB-KW"/>
</dbReference>
<dbReference type="AlphaFoldDB" id="A0AA36N1S5"/>
<keyword evidence="2" id="KW-0808">Transferase</keyword>
<name>A0AA36N1S5_9DINO</name>
<evidence type="ECO:0000313" key="5">
    <source>
        <dbReference type="Proteomes" id="UP001178507"/>
    </source>
</evidence>
<dbReference type="SMART" id="SM00672">
    <property type="entry name" value="CAP10"/>
    <property type="match status" value="1"/>
</dbReference>
<protein>
    <recommendedName>
        <fullName evidence="3">Glycosyl transferase CAP10 domain-containing protein</fullName>
    </recommendedName>
</protein>
<dbReference type="InterPro" id="IPR051091">
    <property type="entry name" value="O-Glucosyltr/Glycosyltrsf_90"/>
</dbReference>
<comment type="similarity">
    <text evidence="1">Belongs to the glycosyltransferase 90 family.</text>
</comment>
<dbReference type="Proteomes" id="UP001178507">
    <property type="component" value="Unassembled WGS sequence"/>
</dbReference>